<name>A0A7J8M083_9ROSI</name>
<feature type="compositionally biased region" description="Basic residues" evidence="1">
    <location>
        <begin position="50"/>
        <end position="59"/>
    </location>
</feature>
<evidence type="ECO:0000313" key="3">
    <source>
        <dbReference type="Proteomes" id="UP000593572"/>
    </source>
</evidence>
<accession>A0A7J8M083</accession>
<protein>
    <submittedName>
        <fullName evidence="2">Uncharacterized protein</fullName>
    </submittedName>
</protein>
<feature type="compositionally biased region" description="Basic and acidic residues" evidence="1">
    <location>
        <begin position="21"/>
        <end position="37"/>
    </location>
</feature>
<dbReference type="Proteomes" id="UP000593572">
    <property type="component" value="Unassembled WGS sequence"/>
</dbReference>
<proteinExistence type="predicted"/>
<dbReference type="AlphaFoldDB" id="A0A7J8M083"/>
<dbReference type="EMBL" id="JABEZX010000006">
    <property type="protein sequence ID" value="MBA0558121.1"/>
    <property type="molecule type" value="Genomic_DNA"/>
</dbReference>
<feature type="region of interest" description="Disordered" evidence="1">
    <location>
        <begin position="21"/>
        <end position="59"/>
    </location>
</feature>
<organism evidence="2 3">
    <name type="scientific">Gossypium lobatum</name>
    <dbReference type="NCBI Taxonomy" id="34289"/>
    <lineage>
        <taxon>Eukaryota</taxon>
        <taxon>Viridiplantae</taxon>
        <taxon>Streptophyta</taxon>
        <taxon>Embryophyta</taxon>
        <taxon>Tracheophyta</taxon>
        <taxon>Spermatophyta</taxon>
        <taxon>Magnoliopsida</taxon>
        <taxon>eudicotyledons</taxon>
        <taxon>Gunneridae</taxon>
        <taxon>Pentapetalae</taxon>
        <taxon>rosids</taxon>
        <taxon>malvids</taxon>
        <taxon>Malvales</taxon>
        <taxon>Malvaceae</taxon>
        <taxon>Malvoideae</taxon>
        <taxon>Gossypium</taxon>
    </lineage>
</organism>
<keyword evidence="3" id="KW-1185">Reference proteome</keyword>
<evidence type="ECO:0000256" key="1">
    <source>
        <dbReference type="SAM" id="MobiDB-lite"/>
    </source>
</evidence>
<gene>
    <name evidence="2" type="ORF">Golob_015154</name>
</gene>
<evidence type="ECO:0000313" key="2">
    <source>
        <dbReference type="EMBL" id="MBA0558121.1"/>
    </source>
</evidence>
<reference evidence="2 3" key="1">
    <citation type="journal article" date="2019" name="Genome Biol. Evol.">
        <title>Insights into the evolution of the New World diploid cottons (Gossypium, subgenus Houzingenia) based on genome sequencing.</title>
        <authorList>
            <person name="Grover C.E."/>
            <person name="Arick M.A. 2nd"/>
            <person name="Thrash A."/>
            <person name="Conover J.L."/>
            <person name="Sanders W.S."/>
            <person name="Peterson D.G."/>
            <person name="Frelichowski J.E."/>
            <person name="Scheffler J.A."/>
            <person name="Scheffler B.E."/>
            <person name="Wendel J.F."/>
        </authorList>
    </citation>
    <scope>NUCLEOTIDE SEQUENCE [LARGE SCALE GENOMIC DNA]</scope>
    <source>
        <strain evidence="2">157</strain>
        <tissue evidence="2">Leaf</tissue>
    </source>
</reference>
<sequence>MTVAESMVKLGLGKDKLGSSKFEEMGVHKKDHNKDSDSNGIDDNGGNGKPRVRKKKPNRKRDKLKCFLCDGLYMLKKCSKKFALKEKSCLRKFVIERDDEAEKEPKKIGLSKRKVKAKRQAVVKENATSELGESSEGLPPKENVSLSLNLGEKVTMKTVKLGPMRLNLSETSELAESLTRLPLIGEVGGASNFKEKEVKQVG</sequence>
<comment type="caution">
    <text evidence="2">The sequence shown here is derived from an EMBL/GenBank/DDBJ whole genome shotgun (WGS) entry which is preliminary data.</text>
</comment>